<feature type="transmembrane region" description="Helical" evidence="8">
    <location>
        <begin position="309"/>
        <end position="330"/>
    </location>
</feature>
<feature type="transmembrane region" description="Helical" evidence="8">
    <location>
        <begin position="439"/>
        <end position="460"/>
    </location>
</feature>
<evidence type="ECO:0000256" key="7">
    <source>
        <dbReference type="PIRNR" id="PIRNR016636"/>
    </source>
</evidence>
<feature type="transmembrane region" description="Helical" evidence="8">
    <location>
        <begin position="400"/>
        <end position="419"/>
    </location>
</feature>
<dbReference type="Pfam" id="PF03062">
    <property type="entry name" value="MBOAT"/>
    <property type="match status" value="1"/>
</dbReference>
<accession>A0ABS4CK92</accession>
<evidence type="ECO:0000256" key="8">
    <source>
        <dbReference type="SAM" id="Phobius"/>
    </source>
</evidence>
<keyword evidence="6 7" id="KW-0472">Membrane</keyword>
<evidence type="ECO:0000256" key="2">
    <source>
        <dbReference type="ARBA" id="ARBA00010323"/>
    </source>
</evidence>
<organism evidence="9 10">
    <name type="scientific">Enterococcus larvae</name>
    <dbReference type="NCBI Taxonomy" id="2794352"/>
    <lineage>
        <taxon>Bacteria</taxon>
        <taxon>Bacillati</taxon>
        <taxon>Bacillota</taxon>
        <taxon>Bacilli</taxon>
        <taxon>Lactobacillales</taxon>
        <taxon>Enterococcaceae</taxon>
        <taxon>Enterococcus</taxon>
    </lineage>
</organism>
<keyword evidence="10" id="KW-1185">Reference proteome</keyword>
<dbReference type="PANTHER" id="PTHR13285">
    <property type="entry name" value="ACYLTRANSFERASE"/>
    <property type="match status" value="1"/>
</dbReference>
<name>A0ABS4CK92_9ENTE</name>
<evidence type="ECO:0000256" key="5">
    <source>
        <dbReference type="ARBA" id="ARBA00022989"/>
    </source>
</evidence>
<dbReference type="PIRSF" id="PIRSF016636">
    <property type="entry name" value="AlgI_DltB"/>
    <property type="match status" value="1"/>
</dbReference>
<sequence length="468" mass="53471">MVFSSMTFLCVFLPVLFMLYYAVKGTKLRNFLLIASSLLFYAYGEPVYIILMIISTMFNYLFGLMLSTEKERQRKLILFFSVLINLGLLGVFKYTDMVVETVNALAGTALQAPGIKLPIGISFYTFQAMSYVIDVYRKEVDVQKNYFNILLYVSFFPQLIAGPIVKYHDVQEQINQRHADPERIAKGMRRFILGLSKKVLISNTVAAAADAVFGFGLGDINILSAWIGAIAYALQIYFDFSGYSDMAIGLGHMFGFHFLENFDYPYVSRSIKEFWRRWHISLSTWFKEYLYYPLGGNRKGKARTVTNKWIVFFSTGLWHGASWTFVAWGLWHGLFQMIEEFLPMNKLPRLLGHIYALLVVIVGFVLFRAESFEQGLHVISQMFTGFHFGETQQMLAFEQLTPVFLLMSGLGIIISMPVLPQMQMRLTPGSTLEKAIIPLTYVGTIALLLLCILSLSGGTYNPFIYFRF</sequence>
<feature type="transmembrane region" description="Helical" evidence="8">
    <location>
        <begin position="115"/>
        <end position="133"/>
    </location>
</feature>
<evidence type="ECO:0000313" key="10">
    <source>
        <dbReference type="Proteomes" id="UP000673375"/>
    </source>
</evidence>
<feature type="transmembrane region" description="Helical" evidence="8">
    <location>
        <begin position="350"/>
        <end position="367"/>
    </location>
</feature>
<dbReference type="EMBL" id="JAEDXU010000006">
    <property type="protein sequence ID" value="MBP1047025.1"/>
    <property type="molecule type" value="Genomic_DNA"/>
</dbReference>
<dbReference type="InterPro" id="IPR004299">
    <property type="entry name" value="MBOAT_fam"/>
</dbReference>
<feature type="transmembrane region" description="Helical" evidence="8">
    <location>
        <begin position="6"/>
        <end position="23"/>
    </location>
</feature>
<comment type="similarity">
    <text evidence="2 7">Belongs to the membrane-bound acyltransferase family.</text>
</comment>
<keyword evidence="3 7" id="KW-1003">Cell membrane</keyword>
<feature type="transmembrane region" description="Helical" evidence="8">
    <location>
        <begin position="145"/>
        <end position="165"/>
    </location>
</feature>
<comment type="subcellular location">
    <subcellularLocation>
        <location evidence="1">Cell membrane</location>
        <topology evidence="1">Multi-pass membrane protein</topology>
    </subcellularLocation>
</comment>
<evidence type="ECO:0000256" key="6">
    <source>
        <dbReference type="ARBA" id="ARBA00023136"/>
    </source>
</evidence>
<comment type="caution">
    <text evidence="9">The sequence shown here is derived from an EMBL/GenBank/DDBJ whole genome shotgun (WGS) entry which is preliminary data.</text>
</comment>
<reference evidence="9 10" key="1">
    <citation type="submission" date="2020-12" db="EMBL/GenBank/DDBJ databases">
        <title>Vagococcus allomyrinae sp. nov. and Enterococcus lavae sp. nov., isolated from the larvae of Allomyrina dichotoma.</title>
        <authorList>
            <person name="Lee S.D."/>
        </authorList>
    </citation>
    <scope>NUCLEOTIDE SEQUENCE [LARGE SCALE GENOMIC DNA]</scope>
    <source>
        <strain evidence="9 10">BWM-S5</strain>
    </source>
</reference>
<dbReference type="InterPro" id="IPR024194">
    <property type="entry name" value="Ac/AlaTfrase_AlgI/DltB"/>
</dbReference>
<feature type="transmembrane region" description="Helical" evidence="8">
    <location>
        <begin position="76"/>
        <end position="95"/>
    </location>
</feature>
<keyword evidence="7" id="KW-0012">Acyltransferase</keyword>
<evidence type="ECO:0000256" key="1">
    <source>
        <dbReference type="ARBA" id="ARBA00004651"/>
    </source>
</evidence>
<dbReference type="InterPro" id="IPR028362">
    <property type="entry name" value="AlgI"/>
</dbReference>
<dbReference type="InterPro" id="IPR051085">
    <property type="entry name" value="MB_O-acyltransferase"/>
</dbReference>
<gene>
    <name evidence="9" type="ORF">I6N96_12160</name>
</gene>
<dbReference type="RefSeq" id="WP_209557816.1">
    <property type="nucleotide sequence ID" value="NZ_JAEDXU010000006.1"/>
</dbReference>
<feature type="transmembrane region" description="Helical" evidence="8">
    <location>
        <begin position="220"/>
        <end position="238"/>
    </location>
</feature>
<keyword evidence="5 8" id="KW-1133">Transmembrane helix</keyword>
<dbReference type="Proteomes" id="UP000673375">
    <property type="component" value="Unassembled WGS sequence"/>
</dbReference>
<proteinExistence type="inferred from homology"/>
<dbReference type="PANTHER" id="PTHR13285:SF18">
    <property type="entry name" value="PROTEIN-CYSTEINE N-PALMITOYLTRANSFERASE RASP"/>
    <property type="match status" value="1"/>
</dbReference>
<evidence type="ECO:0000256" key="3">
    <source>
        <dbReference type="ARBA" id="ARBA00022475"/>
    </source>
</evidence>
<dbReference type="PIRSF" id="PIRSF500217">
    <property type="entry name" value="AlgI"/>
    <property type="match status" value="1"/>
</dbReference>
<protein>
    <submittedName>
        <fullName evidence="9">MBOAT family protein</fullName>
    </submittedName>
</protein>
<keyword evidence="4 8" id="KW-0812">Transmembrane</keyword>
<feature type="transmembrane region" description="Helical" evidence="8">
    <location>
        <begin position="49"/>
        <end position="67"/>
    </location>
</feature>
<evidence type="ECO:0000313" key="9">
    <source>
        <dbReference type="EMBL" id="MBP1047025.1"/>
    </source>
</evidence>
<keyword evidence="7" id="KW-0808">Transferase</keyword>
<evidence type="ECO:0000256" key="4">
    <source>
        <dbReference type="ARBA" id="ARBA00022692"/>
    </source>
</evidence>